<feature type="region of interest" description="Disordered" evidence="1">
    <location>
        <begin position="1"/>
        <end position="23"/>
    </location>
</feature>
<evidence type="ECO:0000313" key="2">
    <source>
        <dbReference type="EMBL" id="RMZ69575.1"/>
    </source>
</evidence>
<reference evidence="2 3" key="1">
    <citation type="journal article" date="2014" name="PLoS ONE">
        <title>De novo Genome Assembly of the Fungal Plant Pathogen Pyrenophora semeniperda.</title>
        <authorList>
            <person name="Soliai M.M."/>
            <person name="Meyer S.E."/>
            <person name="Udall J.A."/>
            <person name="Elzinga D.E."/>
            <person name="Hermansen R.A."/>
            <person name="Bodily P.M."/>
            <person name="Hart A.A."/>
            <person name="Coleman C.E."/>
        </authorList>
    </citation>
    <scope>NUCLEOTIDE SEQUENCE [LARGE SCALE GENOMIC DNA]</scope>
    <source>
        <strain evidence="2 3">CCB06</strain>
        <tissue evidence="2">Mycelium</tissue>
    </source>
</reference>
<organism evidence="2 3">
    <name type="scientific">Pyrenophora seminiperda CCB06</name>
    <dbReference type="NCBI Taxonomy" id="1302712"/>
    <lineage>
        <taxon>Eukaryota</taxon>
        <taxon>Fungi</taxon>
        <taxon>Dikarya</taxon>
        <taxon>Ascomycota</taxon>
        <taxon>Pezizomycotina</taxon>
        <taxon>Dothideomycetes</taxon>
        <taxon>Pleosporomycetidae</taxon>
        <taxon>Pleosporales</taxon>
        <taxon>Pleosporineae</taxon>
        <taxon>Pleosporaceae</taxon>
        <taxon>Pyrenophora</taxon>
    </lineage>
</organism>
<accession>A0A3M7M4Y6</accession>
<evidence type="ECO:0000313" key="3">
    <source>
        <dbReference type="Proteomes" id="UP000265663"/>
    </source>
</evidence>
<name>A0A3M7M4Y6_9PLEO</name>
<dbReference type="AlphaFoldDB" id="A0A3M7M4Y6"/>
<keyword evidence="3" id="KW-1185">Reference proteome</keyword>
<sequence length="56" mass="5994">MQALAGSRPKVGNERRSAYAADARHEPVVKRRRLVQAPWSFAAVSAGSVVADLAAF</sequence>
<gene>
    <name evidence="2" type="ORF">GMOD_00006406</name>
</gene>
<evidence type="ECO:0000256" key="1">
    <source>
        <dbReference type="SAM" id="MobiDB-lite"/>
    </source>
</evidence>
<feature type="compositionally biased region" description="Basic and acidic residues" evidence="1">
    <location>
        <begin position="11"/>
        <end position="23"/>
    </location>
</feature>
<proteinExistence type="predicted"/>
<protein>
    <submittedName>
        <fullName evidence="2">Uncharacterized protein</fullName>
    </submittedName>
</protein>
<dbReference type="EMBL" id="KE747818">
    <property type="protein sequence ID" value="RMZ69575.1"/>
    <property type="molecule type" value="Genomic_DNA"/>
</dbReference>
<dbReference type="Proteomes" id="UP000265663">
    <property type="component" value="Unassembled WGS sequence"/>
</dbReference>